<evidence type="ECO:0000256" key="1">
    <source>
        <dbReference type="SAM" id="MobiDB-lite"/>
    </source>
</evidence>
<evidence type="ECO:0000313" key="2">
    <source>
        <dbReference type="EMBL" id="RZB62206.1"/>
    </source>
</evidence>
<proteinExistence type="predicted"/>
<reference evidence="2 3" key="1">
    <citation type="submission" date="2017-03" db="EMBL/GenBank/DDBJ databases">
        <title>Genome of the blue death feigning beetle - Asbolus verrucosus.</title>
        <authorList>
            <person name="Rider S.D."/>
        </authorList>
    </citation>
    <scope>NUCLEOTIDE SEQUENCE [LARGE SCALE GENOMIC DNA]</scope>
    <source>
        <strain evidence="2">Butters</strain>
        <tissue evidence="2">Head and leg muscle</tissue>
    </source>
</reference>
<sequence length="105" mass="11834">MSVSADLELKVHSSSEDGVESLSVQHPSSRSKIIDVFLCNDNSYIAFLRENEKAQIFSAKDKLNVRLIYTINVLNISAITFKQNTKKYIAMGSRSEDVIDVRHQS</sequence>
<dbReference type="Proteomes" id="UP000292052">
    <property type="component" value="Unassembled WGS sequence"/>
</dbReference>
<dbReference type="EMBL" id="QDEB01109983">
    <property type="protein sequence ID" value="RZB62206.1"/>
    <property type="molecule type" value="Genomic_DNA"/>
</dbReference>
<dbReference type="InterPro" id="IPR036322">
    <property type="entry name" value="WD40_repeat_dom_sf"/>
</dbReference>
<dbReference type="OrthoDB" id="1602884at2759"/>
<name>A0A482VDU3_ASBVE</name>
<accession>A0A482VDU3</accession>
<protein>
    <submittedName>
        <fullName evidence="2">Uncharacterized protein</fullName>
    </submittedName>
</protein>
<keyword evidence="3" id="KW-1185">Reference proteome</keyword>
<dbReference type="STRING" id="1661398.A0A482VDU3"/>
<dbReference type="AlphaFoldDB" id="A0A482VDU3"/>
<organism evidence="2 3">
    <name type="scientific">Asbolus verrucosus</name>
    <name type="common">Desert ironclad beetle</name>
    <dbReference type="NCBI Taxonomy" id="1661398"/>
    <lineage>
        <taxon>Eukaryota</taxon>
        <taxon>Metazoa</taxon>
        <taxon>Ecdysozoa</taxon>
        <taxon>Arthropoda</taxon>
        <taxon>Hexapoda</taxon>
        <taxon>Insecta</taxon>
        <taxon>Pterygota</taxon>
        <taxon>Neoptera</taxon>
        <taxon>Endopterygota</taxon>
        <taxon>Coleoptera</taxon>
        <taxon>Polyphaga</taxon>
        <taxon>Cucujiformia</taxon>
        <taxon>Tenebrionidae</taxon>
        <taxon>Pimeliinae</taxon>
        <taxon>Asbolus</taxon>
    </lineage>
</organism>
<feature type="region of interest" description="Disordered" evidence="1">
    <location>
        <begin position="1"/>
        <end position="23"/>
    </location>
</feature>
<dbReference type="SUPFAM" id="SSF50978">
    <property type="entry name" value="WD40 repeat-like"/>
    <property type="match status" value="1"/>
</dbReference>
<comment type="caution">
    <text evidence="2">The sequence shown here is derived from an EMBL/GenBank/DDBJ whole genome shotgun (WGS) entry which is preliminary data.</text>
</comment>
<evidence type="ECO:0000313" key="3">
    <source>
        <dbReference type="Proteomes" id="UP000292052"/>
    </source>
</evidence>
<gene>
    <name evidence="2" type="ORF">BDFB_011689</name>
</gene>